<dbReference type="VEuPathDB" id="CryptoDB:GNI_118700"/>
<dbReference type="PROSITE" id="PS50006">
    <property type="entry name" value="FHA_DOMAIN"/>
    <property type="match status" value="1"/>
</dbReference>
<evidence type="ECO:0000313" key="3">
    <source>
        <dbReference type="EMBL" id="EZG55069.1"/>
    </source>
</evidence>
<comment type="caution">
    <text evidence="3">The sequence shown here is derived from an EMBL/GenBank/DDBJ whole genome shotgun (WGS) entry which is preliminary data.</text>
</comment>
<dbReference type="AlphaFoldDB" id="A0A023B2P6"/>
<keyword evidence="4" id="KW-1185">Reference proteome</keyword>
<dbReference type="OMA" id="HARPHED"/>
<dbReference type="OrthoDB" id="444265at2759"/>
<protein>
    <submittedName>
        <fullName evidence="3">FHA domain protein</fullName>
    </submittedName>
</protein>
<dbReference type="SMART" id="SM00240">
    <property type="entry name" value="FHA"/>
    <property type="match status" value="1"/>
</dbReference>
<feature type="domain" description="FHA" evidence="2">
    <location>
        <begin position="135"/>
        <end position="191"/>
    </location>
</feature>
<dbReference type="eggNOG" id="KOG1882">
    <property type="taxonomic scope" value="Eukaryota"/>
</dbReference>
<reference evidence="3" key="1">
    <citation type="submission" date="2013-12" db="EMBL/GenBank/DDBJ databases">
        <authorList>
            <person name="Omoto C.K."/>
            <person name="Sibley D."/>
            <person name="Venepally P."/>
            <person name="Hadjithomas M."/>
            <person name="Karamycheva S."/>
            <person name="Brunk B."/>
            <person name="Roos D."/>
            <person name="Caler E."/>
            <person name="Lorenzi H."/>
        </authorList>
    </citation>
    <scope>NUCLEOTIDE SEQUENCE</scope>
</reference>
<dbReference type="GeneID" id="22914216"/>
<feature type="compositionally biased region" description="Basic and acidic residues" evidence="1">
    <location>
        <begin position="15"/>
        <end position="24"/>
    </location>
</feature>
<dbReference type="EMBL" id="AFNH02000882">
    <property type="protein sequence ID" value="EZG55069.1"/>
    <property type="molecule type" value="Genomic_DNA"/>
</dbReference>
<evidence type="ECO:0000313" key="4">
    <source>
        <dbReference type="Proteomes" id="UP000019763"/>
    </source>
</evidence>
<sequence>MRGEGMGQRTGPYGDPRRGYDSRRTAPYGKPSWNSRNEPQERPKDRAWGEPSRYEEVRHEKEEAPRKQAQTTNVERNMQTSGVLAEETNMKNGVLLKHTLPLDARKPVLKWWLFVFSNKSNMDNKTLTLGDSSCYLFGSDARVADVPIMHPTTSKQHAVICFRWNSKRGETCPYLMDLNSTNGTFLNHDQIEPTRYYELLPGDIIKFAKSSRDYVIMNDEREDEPSSLDDEQDDLSEANAGGIKSEGTGSPKEATLDLPYEAKQKTGQEDTQPSEDKILADLIQVELAKERAKRKTKRGGHI</sequence>
<dbReference type="RefSeq" id="XP_011131795.1">
    <property type="nucleotide sequence ID" value="XM_011133493.1"/>
</dbReference>
<dbReference type="InterPro" id="IPR050923">
    <property type="entry name" value="Cell_Proc_Reg/RNA_Proc"/>
</dbReference>
<feature type="region of interest" description="Disordered" evidence="1">
    <location>
        <begin position="221"/>
        <end position="277"/>
    </location>
</feature>
<dbReference type="Pfam" id="PF00498">
    <property type="entry name" value="FHA"/>
    <property type="match status" value="1"/>
</dbReference>
<dbReference type="PANTHER" id="PTHR23308">
    <property type="entry name" value="NUCLEAR INHIBITOR OF PROTEIN PHOSPHATASE-1"/>
    <property type="match status" value="1"/>
</dbReference>
<dbReference type="InterPro" id="IPR000253">
    <property type="entry name" value="FHA_dom"/>
</dbReference>
<gene>
    <name evidence="3" type="ORF">GNI_118700</name>
</gene>
<accession>A0A023B2P6</accession>
<name>A0A023B2P6_GRENI</name>
<feature type="region of interest" description="Disordered" evidence="1">
    <location>
        <begin position="1"/>
        <end position="74"/>
    </location>
</feature>
<evidence type="ECO:0000256" key="1">
    <source>
        <dbReference type="SAM" id="MobiDB-lite"/>
    </source>
</evidence>
<organism evidence="3 4">
    <name type="scientific">Gregarina niphandrodes</name>
    <name type="common">Septate eugregarine</name>
    <dbReference type="NCBI Taxonomy" id="110365"/>
    <lineage>
        <taxon>Eukaryota</taxon>
        <taxon>Sar</taxon>
        <taxon>Alveolata</taxon>
        <taxon>Apicomplexa</taxon>
        <taxon>Conoidasida</taxon>
        <taxon>Gregarinasina</taxon>
        <taxon>Eugregarinorida</taxon>
        <taxon>Gregarinidae</taxon>
        <taxon>Gregarina</taxon>
    </lineage>
</organism>
<dbReference type="SUPFAM" id="SSF49879">
    <property type="entry name" value="SMAD/FHA domain"/>
    <property type="match status" value="1"/>
</dbReference>
<dbReference type="Proteomes" id="UP000019763">
    <property type="component" value="Unassembled WGS sequence"/>
</dbReference>
<feature type="compositionally biased region" description="Acidic residues" evidence="1">
    <location>
        <begin position="221"/>
        <end position="236"/>
    </location>
</feature>
<dbReference type="InterPro" id="IPR008984">
    <property type="entry name" value="SMAD_FHA_dom_sf"/>
</dbReference>
<dbReference type="Gene3D" id="2.60.200.20">
    <property type="match status" value="1"/>
</dbReference>
<proteinExistence type="predicted"/>
<feature type="compositionally biased region" description="Basic and acidic residues" evidence="1">
    <location>
        <begin position="260"/>
        <end position="277"/>
    </location>
</feature>
<feature type="compositionally biased region" description="Basic and acidic residues" evidence="1">
    <location>
        <begin position="38"/>
        <end position="66"/>
    </location>
</feature>
<evidence type="ECO:0000259" key="2">
    <source>
        <dbReference type="PROSITE" id="PS50006"/>
    </source>
</evidence>